<dbReference type="Proteomes" id="UP000790787">
    <property type="component" value="Chromosome 19"/>
</dbReference>
<reference evidence="2" key="2">
    <citation type="submission" date="2025-08" db="UniProtKB">
        <authorList>
            <consortium name="RefSeq"/>
        </authorList>
    </citation>
    <scope>IDENTIFICATION</scope>
    <source>
        <tissue evidence="2">Leaf</tissue>
    </source>
</reference>
<organism evidence="1 2">
    <name type="scientific">Nicotiana tabacum</name>
    <name type="common">Common tobacco</name>
    <dbReference type="NCBI Taxonomy" id="4097"/>
    <lineage>
        <taxon>Eukaryota</taxon>
        <taxon>Viridiplantae</taxon>
        <taxon>Streptophyta</taxon>
        <taxon>Embryophyta</taxon>
        <taxon>Tracheophyta</taxon>
        <taxon>Spermatophyta</taxon>
        <taxon>Magnoliopsida</taxon>
        <taxon>eudicotyledons</taxon>
        <taxon>Gunneridae</taxon>
        <taxon>Pentapetalae</taxon>
        <taxon>asterids</taxon>
        <taxon>lamiids</taxon>
        <taxon>Solanales</taxon>
        <taxon>Solanaceae</taxon>
        <taxon>Nicotianoideae</taxon>
        <taxon>Nicotianeae</taxon>
        <taxon>Nicotiana</taxon>
    </lineage>
</organism>
<reference evidence="1" key="1">
    <citation type="journal article" date="2014" name="Nat. Commun.">
        <title>The tobacco genome sequence and its comparison with those of tomato and potato.</title>
        <authorList>
            <person name="Sierro N."/>
            <person name="Battey J.N."/>
            <person name="Ouadi S."/>
            <person name="Bakaher N."/>
            <person name="Bovet L."/>
            <person name="Willig A."/>
            <person name="Goepfert S."/>
            <person name="Peitsch M.C."/>
            <person name="Ivanov N.V."/>
        </authorList>
    </citation>
    <scope>NUCLEOTIDE SEQUENCE [LARGE SCALE GENOMIC DNA]</scope>
</reference>
<evidence type="ECO:0000313" key="1">
    <source>
        <dbReference type="Proteomes" id="UP000790787"/>
    </source>
</evidence>
<keyword evidence="1" id="KW-1185">Reference proteome</keyword>
<evidence type="ECO:0000313" key="2">
    <source>
        <dbReference type="RefSeq" id="XP_075095929.1"/>
    </source>
</evidence>
<proteinExistence type="predicted"/>
<gene>
    <name evidence="2" type="primary">LOC107820427</name>
</gene>
<sequence length="102" mass="11599">MAWDASGERLALSYRDGDDLYRGLIAIFDVRRSPLISAFLVGFIRGPGDDPKPIAFSFHDKFKQGPLLSVCWSSGFCCTYPLIFRSYSSSIVKIQQNFYYQL</sequence>
<accession>A0AC58TFC0</accession>
<dbReference type="RefSeq" id="XP_075095929.1">
    <property type="nucleotide sequence ID" value="XM_075239828.1"/>
</dbReference>
<name>A0AC58TFC0_TOBAC</name>
<protein>
    <submittedName>
        <fullName evidence="2">Aladin-like isoform X2</fullName>
    </submittedName>
</protein>